<evidence type="ECO:0000259" key="2">
    <source>
        <dbReference type="Pfam" id="PF14420"/>
    </source>
</evidence>
<dbReference type="Proteomes" id="UP001287356">
    <property type="component" value="Unassembled WGS sequence"/>
</dbReference>
<reference evidence="3" key="2">
    <citation type="submission" date="2023-06" db="EMBL/GenBank/DDBJ databases">
        <authorList>
            <consortium name="Lawrence Berkeley National Laboratory"/>
            <person name="Haridas S."/>
            <person name="Hensen N."/>
            <person name="Bonometti L."/>
            <person name="Westerberg I."/>
            <person name="Brannstrom I.O."/>
            <person name="Guillou S."/>
            <person name="Cros-Aarteil S."/>
            <person name="Calhoun S."/>
            <person name="Kuo A."/>
            <person name="Mondo S."/>
            <person name="Pangilinan J."/>
            <person name="Riley R."/>
            <person name="Labutti K."/>
            <person name="Andreopoulos B."/>
            <person name="Lipzen A."/>
            <person name="Chen C."/>
            <person name="Yanf M."/>
            <person name="Daum C."/>
            <person name="Ng V."/>
            <person name="Clum A."/>
            <person name="Steindorff A."/>
            <person name="Ohm R."/>
            <person name="Martin F."/>
            <person name="Silar P."/>
            <person name="Natvig D."/>
            <person name="Lalanne C."/>
            <person name="Gautier V."/>
            <person name="Ament-Velasquez S.L."/>
            <person name="Kruys A."/>
            <person name="Hutchinson M.I."/>
            <person name="Powell A.J."/>
            <person name="Barry K."/>
            <person name="Miller A.N."/>
            <person name="Grigoriev I.V."/>
            <person name="Debuchy R."/>
            <person name="Gladieux P."/>
            <person name="Thoren M.H."/>
            <person name="Johannesson H."/>
        </authorList>
    </citation>
    <scope>NUCLEOTIDE SEQUENCE</scope>
    <source>
        <strain evidence="3">CBS 958.72</strain>
    </source>
</reference>
<comment type="caution">
    <text evidence="3">The sequence shown here is derived from an EMBL/GenBank/DDBJ whole genome shotgun (WGS) entry which is preliminary data.</text>
</comment>
<feature type="compositionally biased region" description="Low complexity" evidence="1">
    <location>
        <begin position="84"/>
        <end position="97"/>
    </location>
</feature>
<dbReference type="EMBL" id="JAULSN010000001">
    <property type="protein sequence ID" value="KAK3384540.1"/>
    <property type="molecule type" value="Genomic_DNA"/>
</dbReference>
<name>A0AAE0NNC1_9PEZI</name>
<gene>
    <name evidence="3" type="ORF">B0T24DRAFT_589086</name>
</gene>
<proteinExistence type="predicted"/>
<feature type="domain" description="Clr5" evidence="2">
    <location>
        <begin position="1"/>
        <end position="39"/>
    </location>
</feature>
<evidence type="ECO:0000313" key="4">
    <source>
        <dbReference type="Proteomes" id="UP001287356"/>
    </source>
</evidence>
<accession>A0AAE0NNC1</accession>
<protein>
    <recommendedName>
        <fullName evidence="2">Clr5 domain-containing protein</fullName>
    </recommendedName>
</protein>
<feature type="region of interest" description="Disordered" evidence="1">
    <location>
        <begin position="54"/>
        <end position="98"/>
    </location>
</feature>
<evidence type="ECO:0000256" key="1">
    <source>
        <dbReference type="SAM" id="MobiDB-lite"/>
    </source>
</evidence>
<evidence type="ECO:0000313" key="3">
    <source>
        <dbReference type="EMBL" id="KAK3384540.1"/>
    </source>
</evidence>
<keyword evidence="4" id="KW-1185">Reference proteome</keyword>
<dbReference type="AlphaFoldDB" id="A0AAE0NNC1"/>
<reference evidence="3" key="1">
    <citation type="journal article" date="2023" name="Mol. Phylogenet. Evol.">
        <title>Genome-scale phylogeny and comparative genomics of the fungal order Sordariales.</title>
        <authorList>
            <person name="Hensen N."/>
            <person name="Bonometti L."/>
            <person name="Westerberg I."/>
            <person name="Brannstrom I.O."/>
            <person name="Guillou S."/>
            <person name="Cros-Aarteil S."/>
            <person name="Calhoun S."/>
            <person name="Haridas S."/>
            <person name="Kuo A."/>
            <person name="Mondo S."/>
            <person name="Pangilinan J."/>
            <person name="Riley R."/>
            <person name="LaButti K."/>
            <person name="Andreopoulos B."/>
            <person name="Lipzen A."/>
            <person name="Chen C."/>
            <person name="Yan M."/>
            <person name="Daum C."/>
            <person name="Ng V."/>
            <person name="Clum A."/>
            <person name="Steindorff A."/>
            <person name="Ohm R.A."/>
            <person name="Martin F."/>
            <person name="Silar P."/>
            <person name="Natvig D.O."/>
            <person name="Lalanne C."/>
            <person name="Gautier V."/>
            <person name="Ament-Velasquez S.L."/>
            <person name="Kruys A."/>
            <person name="Hutchinson M.I."/>
            <person name="Powell A.J."/>
            <person name="Barry K."/>
            <person name="Miller A.N."/>
            <person name="Grigoriev I.V."/>
            <person name="Debuchy R."/>
            <person name="Gladieux P."/>
            <person name="Hiltunen Thoren M."/>
            <person name="Johannesson H."/>
        </authorList>
    </citation>
    <scope>NUCLEOTIDE SEQUENCE</scope>
    <source>
        <strain evidence="3">CBS 958.72</strain>
    </source>
</reference>
<sequence>MTKPWDEHRETIVRQYKEHNKPLHEVQRFMEEKHRFKASWGVHKYTCRKRRGSFANAGRMSASDDAVCDDFSPAQSPDPDDEGSASSPLASSPAMSPTDFFVQPALGTPLLDPARAQLQYSQVMTPTASVAALPSSSPPMGFSPSNQPFRLRFEQQQFGGRSQAAVGFCRPHPLGLSQYHHQGRPAGVVSLPSPSATPSQHQNGFPQVFLGTGSCTAAYSYSGDETVKADRD</sequence>
<dbReference type="Pfam" id="PF14420">
    <property type="entry name" value="Clr5"/>
    <property type="match status" value="1"/>
</dbReference>
<organism evidence="3 4">
    <name type="scientific">Lasiosphaeria ovina</name>
    <dbReference type="NCBI Taxonomy" id="92902"/>
    <lineage>
        <taxon>Eukaryota</taxon>
        <taxon>Fungi</taxon>
        <taxon>Dikarya</taxon>
        <taxon>Ascomycota</taxon>
        <taxon>Pezizomycotina</taxon>
        <taxon>Sordariomycetes</taxon>
        <taxon>Sordariomycetidae</taxon>
        <taxon>Sordariales</taxon>
        <taxon>Lasiosphaeriaceae</taxon>
        <taxon>Lasiosphaeria</taxon>
    </lineage>
</organism>
<dbReference type="InterPro" id="IPR025676">
    <property type="entry name" value="Clr5_dom"/>
</dbReference>